<feature type="compositionally biased region" description="Basic residues" evidence="5">
    <location>
        <begin position="1"/>
        <end position="11"/>
    </location>
</feature>
<dbReference type="PANTHER" id="PTHR23510:SF64">
    <property type="entry name" value="INNER MEMBRANE TRANSPORT PROTEIN YAJR"/>
    <property type="match status" value="1"/>
</dbReference>
<feature type="region of interest" description="Disordered" evidence="5">
    <location>
        <begin position="1"/>
        <end position="66"/>
    </location>
</feature>
<feature type="transmembrane region" description="Helical" evidence="6">
    <location>
        <begin position="479"/>
        <end position="498"/>
    </location>
</feature>
<feature type="compositionally biased region" description="Basic and acidic residues" evidence="5">
    <location>
        <begin position="278"/>
        <end position="288"/>
    </location>
</feature>
<dbReference type="Pfam" id="PF07690">
    <property type="entry name" value="MFS_1"/>
    <property type="match status" value="1"/>
</dbReference>
<feature type="transmembrane region" description="Helical" evidence="6">
    <location>
        <begin position="410"/>
        <end position="429"/>
    </location>
</feature>
<gene>
    <name evidence="7" type="ORF">D9611_008958</name>
</gene>
<reference evidence="7 8" key="1">
    <citation type="journal article" date="2020" name="ISME J.">
        <title>Uncovering the hidden diversity of litter-decomposition mechanisms in mushroom-forming fungi.</title>
        <authorList>
            <person name="Floudas D."/>
            <person name="Bentzer J."/>
            <person name="Ahren D."/>
            <person name="Johansson T."/>
            <person name="Persson P."/>
            <person name="Tunlid A."/>
        </authorList>
    </citation>
    <scope>NUCLEOTIDE SEQUENCE [LARGE SCALE GENOMIC DNA]</scope>
    <source>
        <strain evidence="7 8">CBS 175.51</strain>
    </source>
</reference>
<feature type="transmembrane region" description="Helical" evidence="6">
    <location>
        <begin position="355"/>
        <end position="374"/>
    </location>
</feature>
<dbReference type="SUPFAM" id="SSF103473">
    <property type="entry name" value="MFS general substrate transporter"/>
    <property type="match status" value="1"/>
</dbReference>
<name>A0A8H5FCZ6_9AGAR</name>
<feature type="transmembrane region" description="Helical" evidence="6">
    <location>
        <begin position="76"/>
        <end position="97"/>
    </location>
</feature>
<dbReference type="AlphaFoldDB" id="A0A8H5FCZ6"/>
<dbReference type="EMBL" id="JAACJK010000112">
    <property type="protein sequence ID" value="KAF5331933.1"/>
    <property type="molecule type" value="Genomic_DNA"/>
</dbReference>
<organism evidence="7 8">
    <name type="scientific">Ephemerocybe angulata</name>
    <dbReference type="NCBI Taxonomy" id="980116"/>
    <lineage>
        <taxon>Eukaryota</taxon>
        <taxon>Fungi</taxon>
        <taxon>Dikarya</taxon>
        <taxon>Basidiomycota</taxon>
        <taxon>Agaricomycotina</taxon>
        <taxon>Agaricomycetes</taxon>
        <taxon>Agaricomycetidae</taxon>
        <taxon>Agaricales</taxon>
        <taxon>Agaricineae</taxon>
        <taxon>Psathyrellaceae</taxon>
        <taxon>Ephemerocybe</taxon>
    </lineage>
</organism>
<feature type="transmembrane region" description="Helical" evidence="6">
    <location>
        <begin position="163"/>
        <end position="184"/>
    </location>
</feature>
<dbReference type="Proteomes" id="UP000541558">
    <property type="component" value="Unassembled WGS sequence"/>
</dbReference>
<accession>A0A8H5FCZ6</accession>
<evidence type="ECO:0000313" key="8">
    <source>
        <dbReference type="Proteomes" id="UP000541558"/>
    </source>
</evidence>
<feature type="transmembrane region" description="Helical" evidence="6">
    <location>
        <begin position="205"/>
        <end position="227"/>
    </location>
</feature>
<dbReference type="GO" id="GO:0022857">
    <property type="term" value="F:transmembrane transporter activity"/>
    <property type="evidence" value="ECO:0007669"/>
    <property type="project" value="InterPro"/>
</dbReference>
<evidence type="ECO:0000256" key="5">
    <source>
        <dbReference type="SAM" id="MobiDB-lite"/>
    </source>
</evidence>
<feature type="compositionally biased region" description="Polar residues" evidence="5">
    <location>
        <begin position="36"/>
        <end position="59"/>
    </location>
</feature>
<evidence type="ECO:0000256" key="1">
    <source>
        <dbReference type="ARBA" id="ARBA00004141"/>
    </source>
</evidence>
<keyword evidence="4 6" id="KW-0472">Membrane</keyword>
<keyword evidence="3 6" id="KW-1133">Transmembrane helix</keyword>
<dbReference type="Gene3D" id="1.20.1250.20">
    <property type="entry name" value="MFS general substrate transporter like domains"/>
    <property type="match status" value="1"/>
</dbReference>
<keyword evidence="8" id="KW-1185">Reference proteome</keyword>
<feature type="region of interest" description="Disordered" evidence="5">
    <location>
        <begin position="269"/>
        <end position="289"/>
    </location>
</feature>
<feature type="transmembrane region" description="Helical" evidence="6">
    <location>
        <begin position="139"/>
        <end position="157"/>
    </location>
</feature>
<proteinExistence type="predicted"/>
<feature type="transmembrane region" description="Helical" evidence="6">
    <location>
        <begin position="386"/>
        <end position="404"/>
    </location>
</feature>
<comment type="subcellular location">
    <subcellularLocation>
        <location evidence="1">Membrane</location>
        <topology evidence="1">Multi-pass membrane protein</topology>
    </subcellularLocation>
</comment>
<evidence type="ECO:0000256" key="2">
    <source>
        <dbReference type="ARBA" id="ARBA00022692"/>
    </source>
</evidence>
<dbReference type="PANTHER" id="PTHR23510">
    <property type="entry name" value="INNER MEMBRANE TRANSPORT PROTEIN YAJR"/>
    <property type="match status" value="1"/>
</dbReference>
<dbReference type="GO" id="GO:0016020">
    <property type="term" value="C:membrane"/>
    <property type="evidence" value="ECO:0007669"/>
    <property type="project" value="UniProtKB-SubCell"/>
</dbReference>
<feature type="transmembrane region" description="Helical" evidence="6">
    <location>
        <begin position="312"/>
        <end position="335"/>
    </location>
</feature>
<protein>
    <recommendedName>
        <fullName evidence="9">MFS general substrate transporter</fullName>
    </recommendedName>
</protein>
<dbReference type="InterPro" id="IPR036259">
    <property type="entry name" value="MFS_trans_sf"/>
</dbReference>
<evidence type="ECO:0000256" key="3">
    <source>
        <dbReference type="ARBA" id="ARBA00022989"/>
    </source>
</evidence>
<comment type="caution">
    <text evidence="7">The sequence shown here is derived from an EMBL/GenBank/DDBJ whole genome shotgun (WGS) entry which is preliminary data.</text>
</comment>
<evidence type="ECO:0000256" key="6">
    <source>
        <dbReference type="SAM" id="Phobius"/>
    </source>
</evidence>
<evidence type="ECO:0008006" key="9">
    <source>
        <dbReference type="Google" id="ProtNLM"/>
    </source>
</evidence>
<evidence type="ECO:0000256" key="4">
    <source>
        <dbReference type="ARBA" id="ARBA00023136"/>
    </source>
</evidence>
<dbReference type="OrthoDB" id="2015447at2759"/>
<keyword evidence="2 6" id="KW-0812">Transmembrane</keyword>
<feature type="transmembrane region" description="Helical" evidence="6">
    <location>
        <begin position="239"/>
        <end position="259"/>
    </location>
</feature>
<sequence>MSIRESRRHGHHADSAAGGSESGTHPRQMNGDRPPMSSSPSLVDNPSTQVAESVRSTPQDDLEATEEFKMPPRSSLIIVITANILLQMSFFVIVSSSSEYAQHLGGTPTFSGVVIGIPTLFSGLALIPMLRYDGGGYNLPLHVCCGASIVGHVLYACAYRANFLYLILIGRMVSGLAFTFWMYCKRYCSDARIVGIRRRTTLASFLVMGQGFGMSLGPFLGGVLYKIGFKNRVFNGFTSPGWLMAGVWAIFWLCVTLWYEDVPKEQAPLPPPAVQENSAEKTSEKDAANEVTVTRAQQDQESLSSSFFAMSWAQWGVVACMCWFAMTCFFILGAWESNLPVFGADSSDLNWSPFAAGNFIALGGIAAFPFLLLNMYMAGRAQDRHILAFGSFLGLAALLTFLALLRSDKLTYPGVFMCWWAVALGFNLASTAPVSLLSKQLPPSWNGRTSLIIQYSYYTGRVTGAIWGGSGVKIGMMNYVGLEIAFVGIGALLFMGLWRDLKAKTG</sequence>
<feature type="transmembrane region" description="Helical" evidence="6">
    <location>
        <begin position="109"/>
        <end position="127"/>
    </location>
</feature>
<evidence type="ECO:0000313" key="7">
    <source>
        <dbReference type="EMBL" id="KAF5331933.1"/>
    </source>
</evidence>
<dbReference type="InterPro" id="IPR051068">
    <property type="entry name" value="MFS_Domain-Containing_Protein"/>
</dbReference>
<dbReference type="InterPro" id="IPR011701">
    <property type="entry name" value="MFS"/>
</dbReference>